<dbReference type="Gene3D" id="3.20.20.330">
    <property type="entry name" value="Homocysteine-binding-like domain"/>
    <property type="match status" value="1"/>
</dbReference>
<dbReference type="GO" id="GO:0008705">
    <property type="term" value="F:methionine synthase activity"/>
    <property type="evidence" value="ECO:0007669"/>
    <property type="project" value="TreeGrafter"/>
</dbReference>
<dbReference type="InterPro" id="IPR036589">
    <property type="entry name" value="HCY_dom_sf"/>
</dbReference>
<sequence length="142" mass="15509">MTAANKPRYDTDLLDVLAQRVVVGDGAMGTQLQAADLTLDDFRGLEGCNEILNETRPDVLETIHRNYFEAGADAVETNTFGCNLSNLGDYDIADKIRDLSEKGTTIARRVADELSTPSASATCWGRWGRAPSCRPWGTPTTR</sequence>
<evidence type="ECO:0000259" key="8">
    <source>
        <dbReference type="PROSITE" id="PS50970"/>
    </source>
</evidence>
<keyword evidence="10" id="KW-1185">Reference proteome</keyword>
<accession>A0A7G1IGQ1</accession>
<proteinExistence type="inferred from homology"/>
<dbReference type="Proteomes" id="UP000516380">
    <property type="component" value="Chromosome"/>
</dbReference>
<evidence type="ECO:0000256" key="1">
    <source>
        <dbReference type="ARBA" id="ARBA00010398"/>
    </source>
</evidence>
<dbReference type="GO" id="GO:0050667">
    <property type="term" value="P:homocysteine metabolic process"/>
    <property type="evidence" value="ECO:0007669"/>
    <property type="project" value="TreeGrafter"/>
</dbReference>
<evidence type="ECO:0000256" key="6">
    <source>
        <dbReference type="ARBA" id="ARBA00023285"/>
    </source>
</evidence>
<dbReference type="GO" id="GO:0046653">
    <property type="term" value="P:tetrahydrofolate metabolic process"/>
    <property type="evidence" value="ECO:0007669"/>
    <property type="project" value="TreeGrafter"/>
</dbReference>
<evidence type="ECO:0000256" key="4">
    <source>
        <dbReference type="ARBA" id="ARBA00022691"/>
    </source>
</evidence>
<dbReference type="PROSITE" id="PS50970">
    <property type="entry name" value="HCY"/>
    <property type="match status" value="1"/>
</dbReference>
<feature type="domain" description="Hcy-binding" evidence="8">
    <location>
        <begin position="10"/>
        <end position="142"/>
    </location>
</feature>
<dbReference type="AlphaFoldDB" id="A0A7G1IGQ1"/>
<dbReference type="SUPFAM" id="SSF82282">
    <property type="entry name" value="Homocysteine S-methyltransferase"/>
    <property type="match status" value="1"/>
</dbReference>
<evidence type="ECO:0000256" key="2">
    <source>
        <dbReference type="ARBA" id="ARBA00022603"/>
    </source>
</evidence>
<keyword evidence="2" id="KW-0489">Methyltransferase</keyword>
<organism evidence="9 10">
    <name type="scientific">Mycobacterium kansasii</name>
    <dbReference type="NCBI Taxonomy" id="1768"/>
    <lineage>
        <taxon>Bacteria</taxon>
        <taxon>Bacillati</taxon>
        <taxon>Actinomycetota</taxon>
        <taxon>Actinomycetes</taxon>
        <taxon>Mycobacteriales</taxon>
        <taxon>Mycobacteriaceae</taxon>
        <taxon>Mycobacterium</taxon>
    </lineage>
</organism>
<evidence type="ECO:0000256" key="5">
    <source>
        <dbReference type="ARBA" id="ARBA00022723"/>
    </source>
</evidence>
<dbReference type="PANTHER" id="PTHR45833:SF1">
    <property type="entry name" value="METHIONINE SYNTHASE"/>
    <property type="match status" value="1"/>
</dbReference>
<keyword evidence="3" id="KW-0808">Transferase</keyword>
<keyword evidence="4" id="KW-0949">S-adenosyl-L-methionine</keyword>
<comment type="similarity">
    <text evidence="1">Belongs to the vitamin-B12 dependent methionine synthase family.</text>
</comment>
<comment type="caution">
    <text evidence="7">Lacks conserved residue(s) required for the propagation of feature annotation.</text>
</comment>
<dbReference type="GO" id="GO:0005829">
    <property type="term" value="C:cytosol"/>
    <property type="evidence" value="ECO:0007669"/>
    <property type="project" value="TreeGrafter"/>
</dbReference>
<dbReference type="GO" id="GO:0032259">
    <property type="term" value="P:methylation"/>
    <property type="evidence" value="ECO:0007669"/>
    <property type="project" value="UniProtKB-KW"/>
</dbReference>
<keyword evidence="6" id="KW-0170">Cobalt</keyword>
<evidence type="ECO:0000256" key="7">
    <source>
        <dbReference type="PROSITE-ProRule" id="PRU00333"/>
    </source>
</evidence>
<dbReference type="GO" id="GO:0046872">
    <property type="term" value="F:metal ion binding"/>
    <property type="evidence" value="ECO:0007669"/>
    <property type="project" value="UniProtKB-KW"/>
</dbReference>
<protein>
    <recommendedName>
        <fullName evidence="8">Hcy-binding domain-containing protein</fullName>
    </recommendedName>
</protein>
<evidence type="ECO:0000313" key="10">
    <source>
        <dbReference type="Proteomes" id="UP000516380"/>
    </source>
</evidence>
<name>A0A7G1IGQ1_MYCKA</name>
<dbReference type="InterPro" id="IPR050554">
    <property type="entry name" value="Met_Synthase/Corrinoid"/>
</dbReference>
<keyword evidence="5" id="KW-0479">Metal-binding</keyword>
<evidence type="ECO:0000313" key="9">
    <source>
        <dbReference type="EMBL" id="BCI87728.1"/>
    </source>
</evidence>
<evidence type="ECO:0000256" key="3">
    <source>
        <dbReference type="ARBA" id="ARBA00022679"/>
    </source>
</evidence>
<gene>
    <name evidence="9" type="ORF">NIIDMKKI_29340</name>
</gene>
<dbReference type="Pfam" id="PF02574">
    <property type="entry name" value="S-methyl_trans"/>
    <property type="match status" value="1"/>
</dbReference>
<dbReference type="InterPro" id="IPR003726">
    <property type="entry name" value="HCY_dom"/>
</dbReference>
<dbReference type="PANTHER" id="PTHR45833">
    <property type="entry name" value="METHIONINE SYNTHASE"/>
    <property type="match status" value="1"/>
</dbReference>
<dbReference type="EMBL" id="AP023343">
    <property type="protein sequence ID" value="BCI87728.1"/>
    <property type="molecule type" value="Genomic_DNA"/>
</dbReference>
<reference evidence="9 10" key="1">
    <citation type="submission" date="2020-07" db="EMBL/GenBank/DDBJ databases">
        <title>Mycobacterium kansasii (former subtype) with zoonotic potential isolated from diseased indoor pet cat, Japan.</title>
        <authorList>
            <person name="Fukano H."/>
            <person name="Terazono T."/>
            <person name="Hoshino Y."/>
        </authorList>
    </citation>
    <scope>NUCLEOTIDE SEQUENCE [LARGE SCALE GENOMIC DNA]</scope>
    <source>
        <strain evidence="9 10">Kuro-I</strain>
    </source>
</reference>